<comment type="subcellular location">
    <subcellularLocation>
        <location evidence="1">Cell membrane</location>
    </subcellularLocation>
</comment>
<dbReference type="Gene3D" id="1.25.40.90">
    <property type="match status" value="1"/>
</dbReference>
<dbReference type="SUPFAM" id="SSF48464">
    <property type="entry name" value="ENTH/VHS domain"/>
    <property type="match status" value="1"/>
</dbReference>
<evidence type="ECO:0000313" key="8">
    <source>
        <dbReference type="EMBL" id="TRY58924.1"/>
    </source>
</evidence>
<dbReference type="InterPro" id="IPR014712">
    <property type="entry name" value="ANTH_dom_sf"/>
</dbReference>
<dbReference type="Gene3D" id="1.20.58.150">
    <property type="entry name" value="ANTH domain"/>
    <property type="match status" value="1"/>
</dbReference>
<dbReference type="GO" id="GO:0000149">
    <property type="term" value="F:SNARE binding"/>
    <property type="evidence" value="ECO:0007669"/>
    <property type="project" value="TreeGrafter"/>
</dbReference>
<comment type="caution">
    <text evidence="8">The sequence shown here is derived from an EMBL/GenBank/DDBJ whole genome shotgun (WGS) entry which is preliminary data.</text>
</comment>
<feature type="region of interest" description="Disordered" evidence="6">
    <location>
        <begin position="744"/>
        <end position="782"/>
    </location>
</feature>
<organism evidence="8 9">
    <name type="scientific">Danionella cerebrum</name>
    <dbReference type="NCBI Taxonomy" id="2873325"/>
    <lineage>
        <taxon>Eukaryota</taxon>
        <taxon>Metazoa</taxon>
        <taxon>Chordata</taxon>
        <taxon>Craniata</taxon>
        <taxon>Vertebrata</taxon>
        <taxon>Euteleostomi</taxon>
        <taxon>Actinopterygii</taxon>
        <taxon>Neopterygii</taxon>
        <taxon>Teleostei</taxon>
        <taxon>Ostariophysi</taxon>
        <taxon>Cypriniformes</taxon>
        <taxon>Danionidae</taxon>
        <taxon>Danioninae</taxon>
        <taxon>Danionella</taxon>
    </lineage>
</organism>
<evidence type="ECO:0000313" key="9">
    <source>
        <dbReference type="Proteomes" id="UP000316079"/>
    </source>
</evidence>
<dbReference type="SUPFAM" id="SSF89009">
    <property type="entry name" value="GAT-like domain"/>
    <property type="match status" value="1"/>
</dbReference>
<evidence type="ECO:0000256" key="3">
    <source>
        <dbReference type="ARBA" id="ARBA00022475"/>
    </source>
</evidence>
<accession>A0A553N0G4</accession>
<feature type="domain" description="ENTH" evidence="7">
    <location>
        <begin position="14"/>
        <end position="145"/>
    </location>
</feature>
<evidence type="ECO:0000256" key="1">
    <source>
        <dbReference type="ARBA" id="ARBA00004236"/>
    </source>
</evidence>
<dbReference type="OrthoDB" id="44015at2759"/>
<evidence type="ECO:0000259" key="7">
    <source>
        <dbReference type="PROSITE" id="PS50942"/>
    </source>
</evidence>
<dbReference type="SMART" id="SM00273">
    <property type="entry name" value="ENTH"/>
    <property type="match status" value="1"/>
</dbReference>
<dbReference type="GO" id="GO:0016185">
    <property type="term" value="P:synaptic vesicle budding from presynaptic endocytic zone membrane"/>
    <property type="evidence" value="ECO:0007669"/>
    <property type="project" value="TreeGrafter"/>
</dbReference>
<reference evidence="8 9" key="1">
    <citation type="journal article" date="2019" name="Sci. Data">
        <title>Hybrid genome assembly and annotation of Danionella translucida.</title>
        <authorList>
            <person name="Kadobianskyi M."/>
            <person name="Schulze L."/>
            <person name="Schuelke M."/>
            <person name="Judkewitz B."/>
        </authorList>
    </citation>
    <scope>NUCLEOTIDE SEQUENCE [LARGE SCALE GENOMIC DNA]</scope>
    <source>
        <strain evidence="8 9">Bolton</strain>
    </source>
</reference>
<keyword evidence="5" id="KW-0472">Membrane</keyword>
<dbReference type="FunFam" id="1.25.40.90:FF:000001">
    <property type="entry name" value="phosphatidylinositol-binding clathrin assembly protein-like isoform X1"/>
    <property type="match status" value="1"/>
</dbReference>
<dbReference type="PANTHER" id="PTHR22951:SF28">
    <property type="entry name" value="CLATHRIN COAT ASSEMBLY PROTEIN AP180 ISOFORM X1"/>
    <property type="match status" value="1"/>
</dbReference>
<dbReference type="GO" id="GO:0005545">
    <property type="term" value="F:1-phosphatidylinositol binding"/>
    <property type="evidence" value="ECO:0007669"/>
    <property type="project" value="InterPro"/>
</dbReference>
<gene>
    <name evidence="8" type="ORF">DNTS_003127</name>
</gene>
<dbReference type="AlphaFoldDB" id="A0A553N0G4"/>
<dbReference type="STRING" id="623744.A0A553N0G4"/>
<dbReference type="PANTHER" id="PTHR22951">
    <property type="entry name" value="CLATHRIN ASSEMBLY PROTEIN"/>
    <property type="match status" value="1"/>
</dbReference>
<dbReference type="GO" id="GO:0005905">
    <property type="term" value="C:clathrin-coated pit"/>
    <property type="evidence" value="ECO:0007669"/>
    <property type="project" value="TreeGrafter"/>
</dbReference>
<dbReference type="EMBL" id="SRMA01027160">
    <property type="protein sequence ID" value="TRY58924.1"/>
    <property type="molecule type" value="Genomic_DNA"/>
</dbReference>
<evidence type="ECO:0000256" key="5">
    <source>
        <dbReference type="ARBA" id="ARBA00023136"/>
    </source>
</evidence>
<proteinExistence type="inferred from homology"/>
<dbReference type="GO" id="GO:0030136">
    <property type="term" value="C:clathrin-coated vesicle"/>
    <property type="evidence" value="ECO:0007669"/>
    <property type="project" value="InterPro"/>
</dbReference>
<dbReference type="GO" id="GO:0098894">
    <property type="term" value="C:extrinsic component of presynaptic endocytic zone membrane"/>
    <property type="evidence" value="ECO:0007669"/>
    <property type="project" value="TreeGrafter"/>
</dbReference>
<evidence type="ECO:0000256" key="2">
    <source>
        <dbReference type="ARBA" id="ARBA00008011"/>
    </source>
</evidence>
<dbReference type="GO" id="GO:0005546">
    <property type="term" value="F:phosphatidylinositol-4,5-bisphosphate binding"/>
    <property type="evidence" value="ECO:0007669"/>
    <property type="project" value="TreeGrafter"/>
</dbReference>
<feature type="region of interest" description="Disordered" evidence="6">
    <location>
        <begin position="308"/>
        <end position="420"/>
    </location>
</feature>
<dbReference type="PROSITE" id="PS50942">
    <property type="entry name" value="ENTH"/>
    <property type="match status" value="1"/>
</dbReference>
<dbReference type="GO" id="GO:0008021">
    <property type="term" value="C:synaptic vesicle"/>
    <property type="evidence" value="ECO:0007669"/>
    <property type="project" value="TreeGrafter"/>
</dbReference>
<feature type="region of interest" description="Disordered" evidence="6">
    <location>
        <begin position="459"/>
        <end position="494"/>
    </location>
</feature>
<keyword evidence="3" id="KW-1003">Cell membrane</keyword>
<comment type="similarity">
    <text evidence="2">Belongs to the PICALM/SNAP91 family.</text>
</comment>
<keyword evidence="9" id="KW-1185">Reference proteome</keyword>
<dbReference type="CDD" id="cd16985">
    <property type="entry name" value="ANTH_N_AP180"/>
    <property type="match status" value="1"/>
</dbReference>
<protein>
    <recommendedName>
        <fullName evidence="7">ENTH domain-containing protein</fullName>
    </recommendedName>
</protein>
<dbReference type="GO" id="GO:0048268">
    <property type="term" value="P:clathrin coat assembly"/>
    <property type="evidence" value="ECO:0007669"/>
    <property type="project" value="InterPro"/>
</dbReference>
<dbReference type="GO" id="GO:0032050">
    <property type="term" value="F:clathrin heavy chain binding"/>
    <property type="evidence" value="ECO:0007669"/>
    <property type="project" value="TreeGrafter"/>
</dbReference>
<dbReference type="Pfam" id="PF07651">
    <property type="entry name" value="ANTH"/>
    <property type="match status" value="1"/>
</dbReference>
<evidence type="ECO:0000256" key="4">
    <source>
        <dbReference type="ARBA" id="ARBA00022553"/>
    </source>
</evidence>
<keyword evidence="4" id="KW-0597">Phosphoprotein</keyword>
<sequence>MSGQTLTDRIAAAQYQLTGSEVARVVCKATTHEVMAPKKKHLDYLISATNETNVNIPQMADTLFERSCNASWVVVFKALTTTHHICIYGNERFIQYLASRTSLFNLSNFIDKTGTHGYDMSTFIRRYARYLNEKAYAYRAMAFDFTRVKKGAEGVMRTMATEKLLKGMPALQTQVDTLLEFDVHPKDLNNGIINAAFMLLFKDLIKLFASYNDGIINLLGMKKYFKMKKSECKDALEIYKRFLTRVTKIAEFMKIAEQVGVDKNDIPDISYCLHPGVVSDLADSDNEECPFKDCCNEEPVTMAAVMGDGTQQHSGIPGDTYEQSRGQERGSPTNNVSPTSTPAKSAAAVPTLEPPRNEAAPAAAETATDSLLDLDPLSSSGPSTGGASAAPTSWGEIGSLTTETLLPDPNQAVDSSSSATPTTTVAEATVSSAAGASSGSAVLLGDVFAAPAASETSATAAEGGAAATTPTPAADGTAATDPFAPQPGSADFTAAPMDLFSAQPVEDSQTLFSSPMPSTVQEPNCISTVAPPASTAPTIDLFAGFFDPMPDSSLPKSEPNPSLDLFSADVFHPPATALSAPMSWPDTGANLDLFGGCKMALAHVLSTFLPSCCMAGLEPAAAAAAAADPKPAAPAAGGDLMSAFDGLGDMLMPAMAPQAAGASPMASSPVKPMGDLDSAMANMASNLAVGNQKPGDAAGGGSWQAQVPAPNWGITMPPSLGVCPVMGSPLPYGMPGQQPMMRPQFPAAGAPGQPMSPGMAQSPRKPPPPKDPLADLNIKDFM</sequence>
<feature type="compositionally biased region" description="Low complexity" evidence="6">
    <location>
        <begin position="357"/>
        <end position="393"/>
    </location>
</feature>
<dbReference type="InterPro" id="IPR013809">
    <property type="entry name" value="ENTH"/>
</dbReference>
<name>A0A553N0G4_9TELE</name>
<feature type="compositionally biased region" description="Low complexity" evidence="6">
    <location>
        <begin position="459"/>
        <end position="483"/>
    </location>
</feature>
<evidence type="ECO:0000256" key="6">
    <source>
        <dbReference type="SAM" id="MobiDB-lite"/>
    </source>
</evidence>
<dbReference type="InterPro" id="IPR008942">
    <property type="entry name" value="ENTH_VHS"/>
</dbReference>
<dbReference type="Proteomes" id="UP000316079">
    <property type="component" value="Unassembled WGS sequence"/>
</dbReference>
<dbReference type="InterPro" id="IPR011417">
    <property type="entry name" value="ANTH_dom"/>
</dbReference>
<dbReference type="InterPro" id="IPR045192">
    <property type="entry name" value="AP180-like"/>
</dbReference>
<dbReference type="GO" id="GO:0072583">
    <property type="term" value="P:clathrin-dependent endocytosis"/>
    <property type="evidence" value="ECO:0007669"/>
    <property type="project" value="InterPro"/>
</dbReference>
<feature type="compositionally biased region" description="Low complexity" evidence="6">
    <location>
        <begin position="744"/>
        <end position="753"/>
    </location>
</feature>
<feature type="compositionally biased region" description="Low complexity" evidence="6">
    <location>
        <begin position="336"/>
        <end position="351"/>
    </location>
</feature>